<sequence length="92" mass="11095">MELDLVLKMDYSRVQRFFKEYKTIQPGVVAGHFLGKIRYKIERGGDITPKRVLTEMTEDESYKEWRPEHIKVIKENYENALFVAEYYIMWAN</sequence>
<evidence type="ECO:0000313" key="1">
    <source>
        <dbReference type="EMBL" id="GAI99070.1"/>
    </source>
</evidence>
<comment type="caution">
    <text evidence="1">The sequence shown here is derived from an EMBL/GenBank/DDBJ whole genome shotgun (WGS) entry which is preliminary data.</text>
</comment>
<accession>X1UGT2</accession>
<proteinExistence type="predicted"/>
<reference evidence="1" key="1">
    <citation type="journal article" date="2014" name="Front. Microbiol.">
        <title>High frequency of phylogenetically diverse reductive dehalogenase-homologous genes in deep subseafloor sedimentary metagenomes.</title>
        <authorList>
            <person name="Kawai M."/>
            <person name="Futagami T."/>
            <person name="Toyoda A."/>
            <person name="Takaki Y."/>
            <person name="Nishi S."/>
            <person name="Hori S."/>
            <person name="Arai W."/>
            <person name="Tsubouchi T."/>
            <person name="Morono Y."/>
            <person name="Uchiyama I."/>
            <person name="Ito T."/>
            <person name="Fujiyama A."/>
            <person name="Inagaki F."/>
            <person name="Takami H."/>
        </authorList>
    </citation>
    <scope>NUCLEOTIDE SEQUENCE</scope>
    <source>
        <strain evidence="1">Expedition CK06-06</strain>
    </source>
</reference>
<gene>
    <name evidence="1" type="ORF">S12H4_29648</name>
</gene>
<dbReference type="AlphaFoldDB" id="X1UGT2"/>
<dbReference type="EMBL" id="BARW01017121">
    <property type="protein sequence ID" value="GAI99070.1"/>
    <property type="molecule type" value="Genomic_DNA"/>
</dbReference>
<name>X1UGT2_9ZZZZ</name>
<protein>
    <submittedName>
        <fullName evidence="1">Uncharacterized protein</fullName>
    </submittedName>
</protein>
<organism evidence="1">
    <name type="scientific">marine sediment metagenome</name>
    <dbReference type="NCBI Taxonomy" id="412755"/>
    <lineage>
        <taxon>unclassified sequences</taxon>
        <taxon>metagenomes</taxon>
        <taxon>ecological metagenomes</taxon>
    </lineage>
</organism>